<protein>
    <submittedName>
        <fullName evidence="2">Uncharacterized protein</fullName>
    </submittedName>
</protein>
<gene>
    <name evidence="2" type="ORF">O0235_05835</name>
</gene>
<evidence type="ECO:0000256" key="1">
    <source>
        <dbReference type="SAM" id="MobiDB-lite"/>
    </source>
</evidence>
<organism evidence="2 3">
    <name type="scientific">Tepidiforma flava</name>
    <dbReference type="NCBI Taxonomy" id="3004094"/>
    <lineage>
        <taxon>Bacteria</taxon>
        <taxon>Bacillati</taxon>
        <taxon>Chloroflexota</taxon>
        <taxon>Tepidiformia</taxon>
        <taxon>Tepidiformales</taxon>
        <taxon>Tepidiformaceae</taxon>
        <taxon>Tepidiforma</taxon>
    </lineage>
</organism>
<dbReference type="RefSeq" id="WP_270057600.1">
    <property type="nucleotide sequence ID" value="NZ_CP115149.1"/>
</dbReference>
<dbReference type="Proteomes" id="UP001212803">
    <property type="component" value="Chromosome"/>
</dbReference>
<name>A0ABY7M980_9CHLR</name>
<feature type="region of interest" description="Disordered" evidence="1">
    <location>
        <begin position="141"/>
        <end position="162"/>
    </location>
</feature>
<evidence type="ECO:0000313" key="3">
    <source>
        <dbReference type="Proteomes" id="UP001212803"/>
    </source>
</evidence>
<evidence type="ECO:0000313" key="2">
    <source>
        <dbReference type="EMBL" id="WBL37086.1"/>
    </source>
</evidence>
<accession>A0ABY7M980</accession>
<proteinExistence type="predicted"/>
<keyword evidence="3" id="KW-1185">Reference proteome</keyword>
<sequence length="162" mass="17194">MTQAFFGKPQATFTPGGAHVAVYLVPVFEGRLTVFEVEAPGLRGRWLPWTVMGYGENPYETAAALADDWCDSAVAALEIADALSFPFDADGWELALVYRAELTALPAGDAHRRPVQYAPGEADAIGPFDPVDLLRWVGAGSGKREAGGGRREAGGGEAPLVF</sequence>
<dbReference type="EMBL" id="CP115149">
    <property type="protein sequence ID" value="WBL37086.1"/>
    <property type="molecule type" value="Genomic_DNA"/>
</dbReference>
<feature type="compositionally biased region" description="Basic and acidic residues" evidence="1">
    <location>
        <begin position="142"/>
        <end position="154"/>
    </location>
</feature>
<reference evidence="2 3" key="1">
    <citation type="journal article" date="2023" name="ISME J.">
        <title>Thermophilic Dehalococcoidia with unusual traits shed light on an unexpected past.</title>
        <authorList>
            <person name="Palmer M."/>
            <person name="Covington J.K."/>
            <person name="Zhou E.M."/>
            <person name="Thomas S.C."/>
            <person name="Habib N."/>
            <person name="Seymour C.O."/>
            <person name="Lai D."/>
            <person name="Johnston J."/>
            <person name="Hashimi A."/>
            <person name="Jiao J.Y."/>
            <person name="Muok A.R."/>
            <person name="Liu L."/>
            <person name="Xian W.D."/>
            <person name="Zhi X.Y."/>
            <person name="Li M.M."/>
            <person name="Silva L.P."/>
            <person name="Bowen B.P."/>
            <person name="Louie K."/>
            <person name="Briegel A."/>
            <person name="Pett-Ridge J."/>
            <person name="Weber P.K."/>
            <person name="Tocheva E.I."/>
            <person name="Woyke T."/>
            <person name="Northen T.R."/>
            <person name="Mayali X."/>
            <person name="Li W.J."/>
            <person name="Hedlund B.P."/>
        </authorList>
    </citation>
    <scope>NUCLEOTIDE SEQUENCE [LARGE SCALE GENOMIC DNA]</scope>
    <source>
        <strain evidence="2 3">YIM 72310</strain>
    </source>
</reference>